<protein>
    <submittedName>
        <fullName evidence="1">Uncharacterized protein</fullName>
    </submittedName>
</protein>
<accession>A0A1F7SDI2</accession>
<dbReference type="STRING" id="1817883.A3G31_00945"/>
<dbReference type="AlphaFoldDB" id="A0A1F7SDI2"/>
<comment type="caution">
    <text evidence="1">The sequence shown here is derived from an EMBL/GenBank/DDBJ whole genome shotgun (WGS) entry which is preliminary data.</text>
</comment>
<dbReference type="EMBL" id="MGDI01000045">
    <property type="protein sequence ID" value="OGL51294.1"/>
    <property type="molecule type" value="Genomic_DNA"/>
</dbReference>
<organism evidence="1 2">
    <name type="scientific">Candidatus Schekmanbacteria bacterium RIFCSPLOWO2_12_FULL_38_15</name>
    <dbReference type="NCBI Taxonomy" id="1817883"/>
    <lineage>
        <taxon>Bacteria</taxon>
        <taxon>Candidatus Schekmaniibacteriota</taxon>
    </lineage>
</organism>
<proteinExistence type="predicted"/>
<evidence type="ECO:0000313" key="1">
    <source>
        <dbReference type="EMBL" id="OGL51294.1"/>
    </source>
</evidence>
<evidence type="ECO:0000313" key="2">
    <source>
        <dbReference type="Proteomes" id="UP000178082"/>
    </source>
</evidence>
<reference evidence="1 2" key="1">
    <citation type="journal article" date="2016" name="Nat. Commun.">
        <title>Thousands of microbial genomes shed light on interconnected biogeochemical processes in an aquifer system.</title>
        <authorList>
            <person name="Anantharaman K."/>
            <person name="Brown C.T."/>
            <person name="Hug L.A."/>
            <person name="Sharon I."/>
            <person name="Castelle C.J."/>
            <person name="Probst A.J."/>
            <person name="Thomas B.C."/>
            <person name="Singh A."/>
            <person name="Wilkins M.J."/>
            <person name="Karaoz U."/>
            <person name="Brodie E.L."/>
            <person name="Williams K.H."/>
            <person name="Hubbard S.S."/>
            <person name="Banfield J.F."/>
        </authorList>
    </citation>
    <scope>NUCLEOTIDE SEQUENCE [LARGE SCALE GENOMIC DNA]</scope>
</reference>
<name>A0A1F7SDI2_9BACT</name>
<gene>
    <name evidence="1" type="ORF">A3G31_00945</name>
</gene>
<sequence length="88" mass="10244">MFITRDIVGEKILQYINRKISLAELVNWAETAVCEGEFEEKQLETIRDILGHIGLSDVKEFGLTWDDCYEYLEKLGFHVNIEATKIYS</sequence>
<dbReference type="Proteomes" id="UP000178082">
    <property type="component" value="Unassembled WGS sequence"/>
</dbReference>